<dbReference type="AlphaFoldDB" id="A0A1I5XIW9"/>
<dbReference type="Proteomes" id="UP000198734">
    <property type="component" value="Unassembled WGS sequence"/>
</dbReference>
<name>A0A1I5XIW9_9BACI</name>
<accession>A0A1I5XIW9</accession>
<evidence type="ECO:0000313" key="1">
    <source>
        <dbReference type="EMBL" id="SFQ31912.1"/>
    </source>
</evidence>
<keyword evidence="2" id="KW-1185">Reference proteome</keyword>
<proteinExistence type="predicted"/>
<organism evidence="1 2">
    <name type="scientific">Psychrobacillus psychrotolerans</name>
    <dbReference type="NCBI Taxonomy" id="126156"/>
    <lineage>
        <taxon>Bacteria</taxon>
        <taxon>Bacillati</taxon>
        <taxon>Bacillota</taxon>
        <taxon>Bacilli</taxon>
        <taxon>Bacillales</taxon>
        <taxon>Bacillaceae</taxon>
        <taxon>Psychrobacillus</taxon>
    </lineage>
</organism>
<dbReference type="EMBL" id="FOXU01000002">
    <property type="protein sequence ID" value="SFQ31912.1"/>
    <property type="molecule type" value="Genomic_DNA"/>
</dbReference>
<reference evidence="2" key="1">
    <citation type="submission" date="2016-10" db="EMBL/GenBank/DDBJ databases">
        <authorList>
            <person name="Varghese N."/>
            <person name="Submissions S."/>
        </authorList>
    </citation>
    <scope>NUCLEOTIDE SEQUENCE [LARGE SCALE GENOMIC DNA]</scope>
    <source>
        <strain evidence="2">DSM 11706</strain>
    </source>
</reference>
<protein>
    <submittedName>
        <fullName evidence="1">Uncharacterized protein</fullName>
    </submittedName>
</protein>
<dbReference type="STRING" id="126156.SAMN05421670_1554"/>
<evidence type="ECO:0000313" key="2">
    <source>
        <dbReference type="Proteomes" id="UP000198734"/>
    </source>
</evidence>
<gene>
    <name evidence="1" type="ORF">SAMN05421670_1554</name>
</gene>
<sequence length="229" mass="25955">MERGGRMMLVRATGNGTLNLIAEAEQRKQAFQRKDVGQAYRKNAEYYQPKKNPTLADLEDLLLGKKEKESDSPEISAAVKEFQQLEKSKSMLEIKGPAVPVQIVGGPTPEKTIELLEKVRSSALAPDYLSSEDLRLAANATAKIQTVQTQITLNEEATRQIEVEAKRQREDEAAVSNRSVQYDLQSPEVQREDLQKKRYIEQAIAKYSFQVQMKKYGFTDQQPSFFRIA</sequence>